<dbReference type="EMBL" id="QJJR01000007">
    <property type="protein sequence ID" value="PXW90944.1"/>
    <property type="molecule type" value="Genomic_DNA"/>
</dbReference>
<feature type="compositionally biased region" description="Acidic residues" evidence="1">
    <location>
        <begin position="22"/>
        <end position="76"/>
    </location>
</feature>
<dbReference type="Proteomes" id="UP000247922">
    <property type="component" value="Unassembled WGS sequence"/>
</dbReference>
<keyword evidence="2" id="KW-0732">Signal</keyword>
<feature type="chain" id="PRO_5038422254" description="PepSY domain-containing protein" evidence="2">
    <location>
        <begin position="22"/>
        <end position="178"/>
    </location>
</feature>
<sequence>MKKIFLLLVTALLLMTACNNDQTEEPENTDNEPVEDTDSDNTDTPEDTDENTNGDSSNTEEDSEEDSTDTDTETDPSENGSDTDGNDTNDTTNDSDNPETDAGGSYSSDDAVRLVEEYLQADGLSTEMNYRYDGDDDSGNYRIQVFEVVDNGDGANHTATYGWYLVNPETGEITDLFN</sequence>
<dbReference type="RefSeq" id="WP_110251505.1">
    <property type="nucleotide sequence ID" value="NZ_QJJR01000007.1"/>
</dbReference>
<feature type="region of interest" description="Disordered" evidence="1">
    <location>
        <begin position="20"/>
        <end position="110"/>
    </location>
</feature>
<dbReference type="OrthoDB" id="574706at2"/>
<proteinExistence type="predicted"/>
<feature type="compositionally biased region" description="Low complexity" evidence="1">
    <location>
        <begin position="77"/>
        <end position="95"/>
    </location>
</feature>
<comment type="caution">
    <text evidence="3">The sequence shown here is derived from an EMBL/GenBank/DDBJ whole genome shotgun (WGS) entry which is preliminary data.</text>
</comment>
<evidence type="ECO:0000313" key="4">
    <source>
        <dbReference type="Proteomes" id="UP000247922"/>
    </source>
</evidence>
<evidence type="ECO:0000256" key="2">
    <source>
        <dbReference type="SAM" id="SignalP"/>
    </source>
</evidence>
<reference evidence="3 4" key="1">
    <citation type="submission" date="2018-05" db="EMBL/GenBank/DDBJ databases">
        <title>Genomic Encyclopedia of Type Strains, Phase IV (KMG-IV): sequencing the most valuable type-strain genomes for metagenomic binning, comparative biology and taxonomic classification.</title>
        <authorList>
            <person name="Goeker M."/>
        </authorList>
    </citation>
    <scope>NUCLEOTIDE SEQUENCE [LARGE SCALE GENOMIC DNA]</scope>
    <source>
        <strain evidence="3 4">DSM 22440</strain>
    </source>
</reference>
<evidence type="ECO:0008006" key="5">
    <source>
        <dbReference type="Google" id="ProtNLM"/>
    </source>
</evidence>
<evidence type="ECO:0000256" key="1">
    <source>
        <dbReference type="SAM" id="MobiDB-lite"/>
    </source>
</evidence>
<keyword evidence="4" id="KW-1185">Reference proteome</keyword>
<organism evidence="3 4">
    <name type="scientific">Streptohalobacillus salinus</name>
    <dbReference type="NCBI Taxonomy" id="621096"/>
    <lineage>
        <taxon>Bacteria</taxon>
        <taxon>Bacillati</taxon>
        <taxon>Bacillota</taxon>
        <taxon>Bacilli</taxon>
        <taxon>Bacillales</taxon>
        <taxon>Bacillaceae</taxon>
        <taxon>Streptohalobacillus</taxon>
    </lineage>
</organism>
<dbReference type="AlphaFoldDB" id="A0A2V3WCU6"/>
<name>A0A2V3WCU6_9BACI</name>
<feature type="signal peptide" evidence="2">
    <location>
        <begin position="1"/>
        <end position="21"/>
    </location>
</feature>
<protein>
    <recommendedName>
        <fullName evidence="5">PepSY domain-containing protein</fullName>
    </recommendedName>
</protein>
<accession>A0A2V3WCU6</accession>
<dbReference type="PROSITE" id="PS51257">
    <property type="entry name" value="PROKAR_LIPOPROTEIN"/>
    <property type="match status" value="1"/>
</dbReference>
<evidence type="ECO:0000313" key="3">
    <source>
        <dbReference type="EMBL" id="PXW90944.1"/>
    </source>
</evidence>
<gene>
    <name evidence="3" type="ORF">DES38_10776</name>
</gene>